<dbReference type="RefSeq" id="WP_073244559.1">
    <property type="nucleotide sequence ID" value="NZ_FQZX01000002.1"/>
</dbReference>
<dbReference type="AlphaFoldDB" id="A0A1M6QT03"/>
<dbReference type="Proteomes" id="UP000184314">
    <property type="component" value="Unassembled WGS sequence"/>
</dbReference>
<keyword evidence="2" id="KW-1185">Reference proteome</keyword>
<gene>
    <name evidence="1" type="ORF">SAMN04488007_2470</name>
</gene>
<proteinExistence type="predicted"/>
<reference evidence="2" key="1">
    <citation type="submission" date="2016-11" db="EMBL/GenBank/DDBJ databases">
        <authorList>
            <person name="Varghese N."/>
            <person name="Submissions S."/>
        </authorList>
    </citation>
    <scope>NUCLEOTIDE SEQUENCE [LARGE SCALE GENOMIC DNA]</scope>
    <source>
        <strain evidence="2">DSM 16478</strain>
    </source>
</reference>
<dbReference type="OrthoDB" id="1179281at2"/>
<evidence type="ECO:0000313" key="2">
    <source>
        <dbReference type="Proteomes" id="UP000184314"/>
    </source>
</evidence>
<name>A0A1M6QT03_9FLAO</name>
<dbReference type="STRING" id="228958.SAMN04488007_2470"/>
<protein>
    <submittedName>
        <fullName evidence="1">Uncharacterized protein</fullName>
    </submittedName>
</protein>
<sequence>MKSIMSSQKVAVLTELERKRKSVEQLLLKLESYLYEPQTHSCFEKKQSLKTTINRTANSTDSLMTILKMNDISIMESMDDIERQMEECYELELEVASYMLNR</sequence>
<organism evidence="1 2">
    <name type="scientific">Maribacter aquivivus</name>
    <dbReference type="NCBI Taxonomy" id="228958"/>
    <lineage>
        <taxon>Bacteria</taxon>
        <taxon>Pseudomonadati</taxon>
        <taxon>Bacteroidota</taxon>
        <taxon>Flavobacteriia</taxon>
        <taxon>Flavobacteriales</taxon>
        <taxon>Flavobacteriaceae</taxon>
        <taxon>Maribacter</taxon>
    </lineage>
</organism>
<evidence type="ECO:0000313" key="1">
    <source>
        <dbReference type="EMBL" id="SHK23412.1"/>
    </source>
</evidence>
<accession>A0A1M6QT03</accession>
<dbReference type="EMBL" id="FQZX01000002">
    <property type="protein sequence ID" value="SHK23412.1"/>
    <property type="molecule type" value="Genomic_DNA"/>
</dbReference>